<dbReference type="SUPFAM" id="SSF82171">
    <property type="entry name" value="DPP6 N-terminal domain-like"/>
    <property type="match status" value="1"/>
</dbReference>
<dbReference type="AlphaFoldDB" id="A0A6M0RF46"/>
<evidence type="ECO:0000313" key="5">
    <source>
        <dbReference type="Proteomes" id="UP000481033"/>
    </source>
</evidence>
<dbReference type="Proteomes" id="UP000481033">
    <property type="component" value="Unassembled WGS sequence"/>
</dbReference>
<dbReference type="RefSeq" id="WP_163696499.1">
    <property type="nucleotide sequence ID" value="NZ_QXHD01000003.1"/>
</dbReference>
<evidence type="ECO:0000259" key="2">
    <source>
        <dbReference type="Pfam" id="PF00326"/>
    </source>
</evidence>
<feature type="domain" description="Peptidase S9 prolyl oligopeptidase catalytic" evidence="2">
    <location>
        <begin position="443"/>
        <end position="652"/>
    </location>
</feature>
<dbReference type="Gene3D" id="2.120.10.30">
    <property type="entry name" value="TolB, C-terminal domain"/>
    <property type="match status" value="1"/>
</dbReference>
<proteinExistence type="predicted"/>
<name>A0A6M0RF46_9CYAN</name>
<dbReference type="Gene3D" id="3.40.50.1820">
    <property type="entry name" value="alpha/beta hydrolase"/>
    <property type="match status" value="1"/>
</dbReference>
<reference evidence="4 5" key="1">
    <citation type="journal article" date="2020" name="Microb. Ecol.">
        <title>Ecogenomics of the Marine Benthic Filamentous Cyanobacterium Adonisia.</title>
        <authorList>
            <person name="Walter J.M."/>
            <person name="Coutinho F.H."/>
            <person name="Leomil L."/>
            <person name="Hargreaves P.I."/>
            <person name="Campeao M.E."/>
            <person name="Vieira V.V."/>
            <person name="Silva B.S."/>
            <person name="Fistarol G.O."/>
            <person name="Salomon P.S."/>
            <person name="Sawabe T."/>
            <person name="Mino S."/>
            <person name="Hosokawa M."/>
            <person name="Miyashita H."/>
            <person name="Maruyama F."/>
            <person name="van Verk M.C."/>
            <person name="Dutilh B.E."/>
            <person name="Thompson C.C."/>
            <person name="Thompson F.L."/>
        </authorList>
    </citation>
    <scope>NUCLEOTIDE SEQUENCE [LARGE SCALE GENOMIC DNA]</scope>
    <source>
        <strain evidence="4 5">CCMR0081</strain>
    </source>
</reference>
<sequence length="777" mass="85500">MQKRWLGAGLMVISVGFMGGASLQLSATAQPAAEAQTGLPPLVQRELFFANPEITGAQLSPDGQFLAFQKPLNGVINVWVKGIDEPMEAARPVTADTDSPIIAYFWSADGRYILYGQDKEGNENFHIYAVEPGSLKETTPTARNLTPIDGITAQLYAAPKQTPNQIIVGLNDRNPQFHDIYRLDLTTGERTLLLQNDNNIGAWTTDLAGNVRLAYRQTLERGTEILAVEDDGLTPVYTCRIEETCVPLRFHPDGQQVYLMSNRDQNLIQLELLNLENQQTQVIEADPENQVDLGGAVFSEATDELIATYYIGDRARFYPQTDEVAADLAFLQQQLPDVDFSLQSATEDDRLVLITAQSDVNPGSTYLFDRNAQSLEKLYDVRPELPREHMATMQSIRYTARDGLEIPAYLTLPQGVEPVNLPVVVMPHGGPWARDTWGYNPFIQFLANRGYGVLQPNFRGSTGYGKDFLNAGNNEWGTGAMQHDITDGVQYLIEAGIADPERVGIVGGSYGGYATLAGLAFTPDIYAAGASIVGPSNLITLLNSIPPYWASLKATFALRLGDPNNPSDRNRLEAQSPLFSADQIQSPLMVIQGANDPRVKQAESDQIVVALRDLDRPVEYLVAPDEGHGFRKEINNLAMTAALERFFAEHLSGRYQPEMSTEVEAQLAALTVDVATVTADASTEPEEVAVDPAVYERYVGTYQLLPNMQLDIRVEEEQLIAQATGQESFPLYPASETQFFARIADIFIQFDVSTAETVSGLTLYQSGQELVAPKVEE</sequence>
<dbReference type="InterPro" id="IPR029058">
    <property type="entry name" value="AB_hydrolase_fold"/>
</dbReference>
<keyword evidence="5" id="KW-1185">Reference proteome</keyword>
<dbReference type="EMBL" id="QXHD01000003">
    <property type="protein sequence ID" value="NEZ54836.1"/>
    <property type="molecule type" value="Genomic_DNA"/>
</dbReference>
<dbReference type="Pfam" id="PF11954">
    <property type="entry name" value="DUF3471"/>
    <property type="match status" value="1"/>
</dbReference>
<evidence type="ECO:0000313" key="4">
    <source>
        <dbReference type="EMBL" id="NEZ54836.1"/>
    </source>
</evidence>
<dbReference type="InterPro" id="IPR001375">
    <property type="entry name" value="Peptidase_S9_cat"/>
</dbReference>
<evidence type="ECO:0000256" key="1">
    <source>
        <dbReference type="ARBA" id="ARBA00022801"/>
    </source>
</evidence>
<dbReference type="PANTHER" id="PTHR42776">
    <property type="entry name" value="SERINE PEPTIDASE S9 FAMILY MEMBER"/>
    <property type="match status" value="1"/>
</dbReference>
<protein>
    <submittedName>
        <fullName evidence="4">DUF3471 domain-containing protein</fullName>
    </submittedName>
</protein>
<dbReference type="InterPro" id="IPR021860">
    <property type="entry name" value="Peptidase_S12_Pab87-rel_C"/>
</dbReference>
<organism evidence="4 5">
    <name type="scientific">Adonisia turfae CCMR0081</name>
    <dbReference type="NCBI Taxonomy" id="2292702"/>
    <lineage>
        <taxon>Bacteria</taxon>
        <taxon>Bacillati</taxon>
        <taxon>Cyanobacteriota</taxon>
        <taxon>Adonisia</taxon>
        <taxon>Adonisia turfae</taxon>
    </lineage>
</organism>
<accession>A0A6M0RF46</accession>
<comment type="caution">
    <text evidence="4">The sequence shown here is derived from an EMBL/GenBank/DDBJ whole genome shotgun (WGS) entry which is preliminary data.</text>
</comment>
<dbReference type="GO" id="GO:0006508">
    <property type="term" value="P:proteolysis"/>
    <property type="evidence" value="ECO:0007669"/>
    <property type="project" value="InterPro"/>
</dbReference>
<dbReference type="GO" id="GO:0004252">
    <property type="term" value="F:serine-type endopeptidase activity"/>
    <property type="evidence" value="ECO:0007669"/>
    <property type="project" value="TreeGrafter"/>
</dbReference>
<keyword evidence="1" id="KW-0378">Hydrolase</keyword>
<feature type="domain" description="Peptidase S12 Pab87-related C-terminal" evidence="3">
    <location>
        <begin position="685"/>
        <end position="764"/>
    </location>
</feature>
<gene>
    <name evidence="4" type="ORF">DXZ20_03850</name>
</gene>
<evidence type="ECO:0000259" key="3">
    <source>
        <dbReference type="Pfam" id="PF11954"/>
    </source>
</evidence>
<dbReference type="InterPro" id="IPR011042">
    <property type="entry name" value="6-blade_b-propeller_TolB-like"/>
</dbReference>
<dbReference type="SUPFAM" id="SSF53474">
    <property type="entry name" value="alpha/beta-Hydrolases"/>
    <property type="match status" value="1"/>
</dbReference>
<dbReference type="PANTHER" id="PTHR42776:SF27">
    <property type="entry name" value="DIPEPTIDYL PEPTIDASE FAMILY MEMBER 6"/>
    <property type="match status" value="1"/>
</dbReference>
<dbReference type="Pfam" id="PF00326">
    <property type="entry name" value="Peptidase_S9"/>
    <property type="match status" value="1"/>
</dbReference>